<dbReference type="AlphaFoldDB" id="A0A9P0FA59"/>
<dbReference type="SMART" id="SM00848">
    <property type="entry name" value="Inhibitor_I29"/>
    <property type="match status" value="2"/>
</dbReference>
<name>A0A9P0FA59_BEMTA</name>
<feature type="domain" description="Peptidase C1A papain C-terminal" evidence="3">
    <location>
        <begin position="549"/>
        <end position="756"/>
    </location>
</feature>
<dbReference type="GO" id="GO:0008234">
    <property type="term" value="F:cysteine-type peptidase activity"/>
    <property type="evidence" value="ECO:0007669"/>
    <property type="project" value="InterPro"/>
</dbReference>
<dbReference type="Gene3D" id="3.90.70.10">
    <property type="entry name" value="Cysteine proteinases"/>
    <property type="match status" value="2"/>
</dbReference>
<dbReference type="Gene3D" id="1.10.287.2250">
    <property type="match status" value="2"/>
</dbReference>
<accession>A0A9P0FA59</accession>
<dbReference type="Proteomes" id="UP001152759">
    <property type="component" value="Chromosome 9"/>
</dbReference>
<dbReference type="InterPro" id="IPR013128">
    <property type="entry name" value="Peptidase_C1A"/>
</dbReference>
<evidence type="ECO:0000256" key="2">
    <source>
        <dbReference type="SAM" id="MobiDB-lite"/>
    </source>
</evidence>
<dbReference type="Pfam" id="PF08246">
    <property type="entry name" value="Inhibitor_I29"/>
    <property type="match status" value="2"/>
</dbReference>
<feature type="compositionally biased region" description="Pro residues" evidence="2">
    <location>
        <begin position="495"/>
        <end position="526"/>
    </location>
</feature>
<evidence type="ECO:0000313" key="5">
    <source>
        <dbReference type="EMBL" id="CAH0396035.1"/>
    </source>
</evidence>
<evidence type="ECO:0000256" key="1">
    <source>
        <dbReference type="ARBA" id="ARBA00008455"/>
    </source>
</evidence>
<feature type="domain" description="Cathepsin propeptide inhibitor" evidence="4">
    <location>
        <begin position="99"/>
        <end position="156"/>
    </location>
</feature>
<feature type="region of interest" description="Disordered" evidence="2">
    <location>
        <begin position="483"/>
        <end position="528"/>
    </location>
</feature>
<keyword evidence="6" id="KW-1185">Reference proteome</keyword>
<dbReference type="GO" id="GO:0006508">
    <property type="term" value="P:proteolysis"/>
    <property type="evidence" value="ECO:0007669"/>
    <property type="project" value="InterPro"/>
</dbReference>
<feature type="compositionally biased region" description="Basic and acidic residues" evidence="2">
    <location>
        <begin position="208"/>
        <end position="220"/>
    </location>
</feature>
<feature type="non-terminal residue" evidence="5">
    <location>
        <position position="783"/>
    </location>
</feature>
<dbReference type="CDD" id="cd02248">
    <property type="entry name" value="Peptidase_C1A"/>
    <property type="match status" value="1"/>
</dbReference>
<dbReference type="EMBL" id="OU963870">
    <property type="protein sequence ID" value="CAH0396035.1"/>
    <property type="molecule type" value="Genomic_DNA"/>
</dbReference>
<evidence type="ECO:0000259" key="4">
    <source>
        <dbReference type="SMART" id="SM00848"/>
    </source>
</evidence>
<feature type="region of interest" description="Disordered" evidence="2">
    <location>
        <begin position="167"/>
        <end position="225"/>
    </location>
</feature>
<sequence length="783" mass="87791">VRSSDPIPSDLDPITLDSYSCDNHCNSLWGRVPLFNIPWTRGRRDKDDCVCGFNGIGLDQFMTYQCVQQSIWMPFRSKRKVAARGIQAQVGRMDARQRFEVFKAANGRRYASREEETRRFQIFQQNLATIDTLMAQPQGSVTFGVNAFSDYTSEEFNALIGAVKINPKRPEGSTSLRPRMLGGWTGSGSTSRSGRRKKNERSRSTSPRRVERHPSFEDRSGSLPPSWRPAPYETLHYYGREPEGPIVKDWRVPAHLYPPVESQTAHGRECGACWAFTTAAVVEILMARTQGRVTMLSKQALVDCVPENHGCESGDVEDALWYVQGTGVPKADDYPYQARTGVCRNTVQPYAKIAQFAPVRSNSLEAHLERSPLTTLMFFPPILQAKVARMSAEQQFAVFKRSYGKMYSSKEEEDKRLEIFKGNLVVIKNLMATATGNLVYGMGPYTDRTSEEFQTELRLAEVNMSLEETPNLEVRMLNNRGSRGNWSFRRARSQPPTPTPAGPKPPPFGFPPGYEPPDYKPPPPPRSNSVPPNCKYLSPWFLGKYPQGGPLLDWRVPAEYYPAIESQSLRECDCGSCWAFAPAAAVEIFLARVQGEVTTLSKQALLDCIPGDGCKGGKVWTALEYMKNTGLPSSDAYPYKAKKGRCRKNVQPYAKIREWGVVTPDPESHESWLPNSPIATNMLAPVEFQHYVSGVFDVPQCGNVRVEDLNHSVVIVGHFRDAWIVRNSFTSDWGIKGHALIRKGRCGIGLQSYGIKEPYLVEQLPPSTSASKAKLKRKKTKKT</sequence>
<gene>
    <name evidence="5" type="ORF">BEMITA_LOCUS14150</name>
</gene>
<dbReference type="InterPro" id="IPR039417">
    <property type="entry name" value="Peptidase_C1A_papain-like"/>
</dbReference>
<evidence type="ECO:0000313" key="6">
    <source>
        <dbReference type="Proteomes" id="UP001152759"/>
    </source>
</evidence>
<reference evidence="5" key="1">
    <citation type="submission" date="2021-12" db="EMBL/GenBank/DDBJ databases">
        <authorList>
            <person name="King R."/>
        </authorList>
    </citation>
    <scope>NUCLEOTIDE SEQUENCE</scope>
</reference>
<organism evidence="5 6">
    <name type="scientific">Bemisia tabaci</name>
    <name type="common">Sweetpotato whitefly</name>
    <name type="synonym">Aleurodes tabaci</name>
    <dbReference type="NCBI Taxonomy" id="7038"/>
    <lineage>
        <taxon>Eukaryota</taxon>
        <taxon>Metazoa</taxon>
        <taxon>Ecdysozoa</taxon>
        <taxon>Arthropoda</taxon>
        <taxon>Hexapoda</taxon>
        <taxon>Insecta</taxon>
        <taxon>Pterygota</taxon>
        <taxon>Neoptera</taxon>
        <taxon>Paraneoptera</taxon>
        <taxon>Hemiptera</taxon>
        <taxon>Sternorrhyncha</taxon>
        <taxon>Aleyrodoidea</taxon>
        <taxon>Aleyrodidae</taxon>
        <taxon>Aleyrodinae</taxon>
        <taxon>Bemisia</taxon>
    </lineage>
</organism>
<dbReference type="InterPro" id="IPR000668">
    <property type="entry name" value="Peptidase_C1A_C"/>
</dbReference>
<dbReference type="InterPro" id="IPR013201">
    <property type="entry name" value="Prot_inhib_I29"/>
</dbReference>
<dbReference type="Pfam" id="PF00112">
    <property type="entry name" value="Peptidase_C1"/>
    <property type="match status" value="2"/>
</dbReference>
<dbReference type="PANTHER" id="PTHR12411">
    <property type="entry name" value="CYSTEINE PROTEASE FAMILY C1-RELATED"/>
    <property type="match status" value="1"/>
</dbReference>
<proteinExistence type="inferred from homology"/>
<dbReference type="InterPro" id="IPR038765">
    <property type="entry name" value="Papain-like_cys_pep_sf"/>
</dbReference>
<evidence type="ECO:0000259" key="3">
    <source>
        <dbReference type="SMART" id="SM00645"/>
    </source>
</evidence>
<dbReference type="SUPFAM" id="SSF54001">
    <property type="entry name" value="Cysteine proteinases"/>
    <property type="match status" value="2"/>
</dbReference>
<feature type="domain" description="Cathepsin propeptide inhibitor" evidence="4">
    <location>
        <begin position="396"/>
        <end position="453"/>
    </location>
</feature>
<comment type="similarity">
    <text evidence="1">Belongs to the peptidase C1 family.</text>
</comment>
<protein>
    <submittedName>
        <fullName evidence="5">Uncharacterized protein</fullName>
    </submittedName>
</protein>
<dbReference type="SMART" id="SM00645">
    <property type="entry name" value="Pept_C1"/>
    <property type="match status" value="1"/>
</dbReference>